<dbReference type="AlphaFoldDB" id="A0A081RGQ9"/>
<sequence>MTMPPFALFQMAYVTDDIDAAARKAMGSFGIGAFQINRDMAIETGQGIATAHFALAFLGDTQIEIIQPAGGADDVYRQGIRGRGGSLSFHHAGMLVTEEAQWCAMVAAIERSGASVPVRGAFGASMHYLYVDRREEIGHYLEYMWRTEAGAAIFDAVPRY</sequence>
<gene>
    <name evidence="1" type="ORF">BV95_01190</name>
</gene>
<dbReference type="Proteomes" id="UP000028411">
    <property type="component" value="Unassembled WGS sequence"/>
</dbReference>
<proteinExistence type="predicted"/>
<protein>
    <recommendedName>
        <fullName evidence="3">VOC domain-containing protein</fullName>
    </recommendedName>
</protein>
<comment type="caution">
    <text evidence="1">The sequence shown here is derived from an EMBL/GenBank/DDBJ whole genome shotgun (WGS) entry which is preliminary data.</text>
</comment>
<dbReference type="Gene3D" id="3.10.180.10">
    <property type="entry name" value="2,3-Dihydroxybiphenyl 1,2-Dioxygenase, domain 1"/>
    <property type="match status" value="1"/>
</dbReference>
<evidence type="ECO:0008006" key="3">
    <source>
        <dbReference type="Google" id="ProtNLM"/>
    </source>
</evidence>
<dbReference type="InterPro" id="IPR029068">
    <property type="entry name" value="Glyas_Bleomycin-R_OHBP_Dase"/>
</dbReference>
<name>A0A081RGQ9_SPHCR</name>
<dbReference type="RefSeq" id="WP_234703102.1">
    <property type="nucleotide sequence ID" value="NZ_JFHR01000010.1"/>
</dbReference>
<evidence type="ECO:0000313" key="1">
    <source>
        <dbReference type="EMBL" id="KEQ54382.1"/>
    </source>
</evidence>
<organism evidence="1 2">
    <name type="scientific">Sphingobium chlorophenolicum</name>
    <dbReference type="NCBI Taxonomy" id="46429"/>
    <lineage>
        <taxon>Bacteria</taxon>
        <taxon>Pseudomonadati</taxon>
        <taxon>Pseudomonadota</taxon>
        <taxon>Alphaproteobacteria</taxon>
        <taxon>Sphingomonadales</taxon>
        <taxon>Sphingomonadaceae</taxon>
        <taxon>Sphingobium</taxon>
    </lineage>
</organism>
<dbReference type="PATRIC" id="fig|46429.4.peg.1151"/>
<dbReference type="eggNOG" id="COG0346">
    <property type="taxonomic scope" value="Bacteria"/>
</dbReference>
<reference evidence="1 2" key="1">
    <citation type="submission" date="2014-02" db="EMBL/GenBank/DDBJ databases">
        <title>Whole genome sequence of Sphingobium chlorophenolicum NBRC 16172.</title>
        <authorList>
            <person name="Gan H.M."/>
            <person name="Gan H.Y."/>
            <person name="Chew T.H."/>
            <person name="Savka M.A."/>
        </authorList>
    </citation>
    <scope>NUCLEOTIDE SEQUENCE [LARGE SCALE GENOMIC DNA]</scope>
    <source>
        <strain evidence="1 2">NBRC 16172</strain>
    </source>
</reference>
<dbReference type="EMBL" id="JFHR01000010">
    <property type="protein sequence ID" value="KEQ54382.1"/>
    <property type="molecule type" value="Genomic_DNA"/>
</dbReference>
<accession>A0A081RGQ9</accession>
<evidence type="ECO:0000313" key="2">
    <source>
        <dbReference type="Proteomes" id="UP000028411"/>
    </source>
</evidence>
<dbReference type="SUPFAM" id="SSF54593">
    <property type="entry name" value="Glyoxalase/Bleomycin resistance protein/Dihydroxybiphenyl dioxygenase"/>
    <property type="match status" value="1"/>
</dbReference>